<dbReference type="PANTHER" id="PTHR10953">
    <property type="entry name" value="UBIQUITIN-ACTIVATING ENZYME E1"/>
    <property type="match status" value="1"/>
</dbReference>
<evidence type="ECO:0000259" key="2">
    <source>
        <dbReference type="Pfam" id="PF00899"/>
    </source>
</evidence>
<name>A0A263BSQ8_9BACI</name>
<reference evidence="4" key="1">
    <citation type="submission" date="2017-08" db="EMBL/GenBank/DDBJ databases">
        <authorList>
            <person name="Huang Z."/>
        </authorList>
    </citation>
    <scope>NUCLEOTIDE SEQUENCE [LARGE SCALE GENOMIC DNA]</scope>
    <source>
        <strain evidence="4">SA5d-4</strain>
    </source>
</reference>
<dbReference type="GO" id="GO:0004792">
    <property type="term" value="F:thiosulfate-cyanide sulfurtransferase activity"/>
    <property type="evidence" value="ECO:0007669"/>
    <property type="project" value="TreeGrafter"/>
</dbReference>
<reference evidence="3 4" key="2">
    <citation type="submission" date="2017-09" db="EMBL/GenBank/DDBJ databases">
        <title>Bacillus patelloidae sp. nov., isolated from the intestinal tract of a marine limpet.</title>
        <authorList>
            <person name="Liu R."/>
            <person name="Dong C."/>
            <person name="Shao Z."/>
        </authorList>
    </citation>
    <scope>NUCLEOTIDE SEQUENCE [LARGE SCALE GENOMIC DNA]</scope>
    <source>
        <strain evidence="3 4">SA5d-4</strain>
    </source>
</reference>
<dbReference type="Proteomes" id="UP000217083">
    <property type="component" value="Unassembled WGS sequence"/>
</dbReference>
<comment type="caution">
    <text evidence="3">The sequence shown here is derived from an EMBL/GenBank/DDBJ whole genome shotgun (WGS) entry which is preliminary data.</text>
</comment>
<gene>
    <name evidence="3" type="ORF">CIB95_10325</name>
</gene>
<dbReference type="NCBIfam" id="NF009123">
    <property type="entry name" value="PRK12475.1"/>
    <property type="match status" value="1"/>
</dbReference>
<keyword evidence="4" id="KW-1185">Reference proteome</keyword>
<dbReference type="GO" id="GO:0016779">
    <property type="term" value="F:nucleotidyltransferase activity"/>
    <property type="evidence" value="ECO:0007669"/>
    <property type="project" value="TreeGrafter"/>
</dbReference>
<dbReference type="GO" id="GO:0008641">
    <property type="term" value="F:ubiquitin-like modifier activating enzyme activity"/>
    <property type="evidence" value="ECO:0007669"/>
    <property type="project" value="InterPro"/>
</dbReference>
<dbReference type="CDD" id="cd00757">
    <property type="entry name" value="ThiF_MoeB_HesA_family"/>
    <property type="match status" value="1"/>
</dbReference>
<dbReference type="InterPro" id="IPR035985">
    <property type="entry name" value="Ubiquitin-activating_enz"/>
</dbReference>
<dbReference type="InterPro" id="IPR000594">
    <property type="entry name" value="ThiF_NAD_FAD-bd"/>
</dbReference>
<proteinExistence type="inferred from homology"/>
<feature type="domain" description="THIF-type NAD/FAD binding fold" evidence="2">
    <location>
        <begin position="5"/>
        <end position="241"/>
    </location>
</feature>
<evidence type="ECO:0000313" key="3">
    <source>
        <dbReference type="EMBL" id="OZM56612.1"/>
    </source>
</evidence>
<organism evidence="3 4">
    <name type="scientific">Lottiidibacillus patelloidae</name>
    <dbReference type="NCBI Taxonomy" id="2670334"/>
    <lineage>
        <taxon>Bacteria</taxon>
        <taxon>Bacillati</taxon>
        <taxon>Bacillota</taxon>
        <taxon>Bacilli</taxon>
        <taxon>Bacillales</taxon>
        <taxon>Bacillaceae</taxon>
        <taxon>Lottiidibacillus</taxon>
    </lineage>
</organism>
<dbReference type="EMBL" id="NPIA01000005">
    <property type="protein sequence ID" value="OZM56612.1"/>
    <property type="molecule type" value="Genomic_DNA"/>
</dbReference>
<dbReference type="GO" id="GO:0005829">
    <property type="term" value="C:cytosol"/>
    <property type="evidence" value="ECO:0007669"/>
    <property type="project" value="TreeGrafter"/>
</dbReference>
<evidence type="ECO:0000313" key="4">
    <source>
        <dbReference type="Proteomes" id="UP000217083"/>
    </source>
</evidence>
<comment type="similarity">
    <text evidence="1">Belongs to the HesA/MoeB/ThiF family.</text>
</comment>
<dbReference type="InterPro" id="IPR045886">
    <property type="entry name" value="ThiF/MoeB/HesA"/>
</dbReference>
<dbReference type="AlphaFoldDB" id="A0A263BSQ8"/>
<dbReference type="SUPFAM" id="SSF69572">
    <property type="entry name" value="Activating enzymes of the ubiquitin-like proteins"/>
    <property type="match status" value="1"/>
</dbReference>
<dbReference type="PANTHER" id="PTHR10953:SF102">
    <property type="entry name" value="ADENYLYLTRANSFERASE AND SULFURTRANSFERASE MOCS3"/>
    <property type="match status" value="1"/>
</dbReference>
<dbReference type="Pfam" id="PF00899">
    <property type="entry name" value="ThiF"/>
    <property type="match status" value="1"/>
</dbReference>
<sequence>MNERYSRQELFRPIGENGQNKLRIKHVLILGCGALGTTNAEMLVRAGIGRVTIIDRDYVEFSNLQRQQLFSEQDAIEQIPKAIAAKNRLNNINSDVEIDAYVMDATSSKILPLLKSVDLVIDATDNFDVRLMMNDLLQKQNITWIFGSCVGSMGMSFTIRPGDTPCLNCLLDRAPLTGATCDSVGIISPAVQMVAAHQTTEALKYLVEDFDAMRSSLVTFDLWNNNYQTINVNRAKKETCTTCGTNPSFPYLQYENQTKTEVLCGRETVQIRTGREVNIEDLALRLTKLGKVNLNPFLVSLEYQSYRLVFFKDGRTLIHGTNSIEKAKRLYYQIIG</sequence>
<dbReference type="FunFam" id="3.40.50.720:FF:000080">
    <property type="entry name" value="Thiazole biosynthesis adenylyltransferase ThiF"/>
    <property type="match status" value="1"/>
</dbReference>
<dbReference type="RefSeq" id="WP_094924876.1">
    <property type="nucleotide sequence ID" value="NZ_NPIA01000005.1"/>
</dbReference>
<dbReference type="Gene3D" id="3.40.50.720">
    <property type="entry name" value="NAD(P)-binding Rossmann-like Domain"/>
    <property type="match status" value="1"/>
</dbReference>
<protein>
    <submittedName>
        <fullName evidence="3">Thiamine biosynthesis protein MoeB</fullName>
    </submittedName>
</protein>
<evidence type="ECO:0000256" key="1">
    <source>
        <dbReference type="ARBA" id="ARBA00009919"/>
    </source>
</evidence>
<dbReference type="GO" id="GO:0008146">
    <property type="term" value="F:sulfotransferase activity"/>
    <property type="evidence" value="ECO:0007669"/>
    <property type="project" value="TreeGrafter"/>
</dbReference>
<accession>A0A263BSQ8</accession>